<dbReference type="CDD" id="cd00009">
    <property type="entry name" value="AAA"/>
    <property type="match status" value="1"/>
</dbReference>
<dbReference type="Proteomes" id="UP000245125">
    <property type="component" value="Unassembled WGS sequence"/>
</dbReference>
<keyword evidence="7" id="KW-0804">Transcription</keyword>
<protein>
    <submittedName>
        <fullName evidence="11">Acetoacetate metabolism regulatory protein AtoC</fullName>
    </submittedName>
</protein>
<dbReference type="PROSITE" id="PS00675">
    <property type="entry name" value="SIGMA54_INTERACT_1"/>
    <property type="match status" value="1"/>
</dbReference>
<dbReference type="Gene3D" id="3.40.50.2300">
    <property type="match status" value="1"/>
</dbReference>
<dbReference type="GO" id="GO:0005524">
    <property type="term" value="F:ATP binding"/>
    <property type="evidence" value="ECO:0007669"/>
    <property type="project" value="UniProtKB-KW"/>
</dbReference>
<accession>A0A2U3QF22</accession>
<dbReference type="PANTHER" id="PTHR32071">
    <property type="entry name" value="TRANSCRIPTIONAL REGULATORY PROTEIN"/>
    <property type="match status" value="1"/>
</dbReference>
<dbReference type="SUPFAM" id="SSF52540">
    <property type="entry name" value="P-loop containing nucleoside triphosphate hydrolases"/>
    <property type="match status" value="1"/>
</dbReference>
<dbReference type="InterPro" id="IPR002078">
    <property type="entry name" value="Sigma_54_int"/>
</dbReference>
<dbReference type="PROSITE" id="PS50045">
    <property type="entry name" value="SIGMA54_INTERACT_4"/>
    <property type="match status" value="1"/>
</dbReference>
<keyword evidence="6" id="KW-0238">DNA-binding</keyword>
<evidence type="ECO:0000256" key="8">
    <source>
        <dbReference type="PROSITE-ProRule" id="PRU00169"/>
    </source>
</evidence>
<sequence length="465" mass="52568">MNKGRILVIDDEEIIRESCRRVLEPAGYQVDTAASGGEGLQVLKTEAIDLVLTDLKMPDIDGIEVLIKIKENWPDTEVIIMTGYGTVKNAVKAMKMGVFDYIEKPFSPDDLLALVVRALNRQKLSSGEVTHREIIPSHYELGNIVGISQAMQKIFQLIARVASTGSTVLITGESGTGKELIARAIHYNSPRKDLPFVVVDCTTIPETLIESELFGHVKGAFTGASETKKGLLEIANGGTIFLDEIGNLNISTQAKLLRVLQEREFRPIGEKKTVHIDVRFISATNKDLRIMTKEGSFREDLFYRLNIFPIHMPPLRDRKEDIPHLAQYFLGKYREELNNRVTHINAEAMRLLVLYPWPGNVRQLENAIQRAVIMCQDRTLKPEHLTSLDFPTEEAIPRNSEELKEMKKDLRIKSVEGVEKAFIMEALRRNDWNISRASTDVGMQRTNFHSLMKKYRISAKAAEAE</sequence>
<keyword evidence="2" id="KW-0547">Nucleotide-binding</keyword>
<dbReference type="GO" id="GO:0043565">
    <property type="term" value="F:sequence-specific DNA binding"/>
    <property type="evidence" value="ECO:0007669"/>
    <property type="project" value="InterPro"/>
</dbReference>
<dbReference type="Pfam" id="PF25601">
    <property type="entry name" value="AAA_lid_14"/>
    <property type="match status" value="1"/>
</dbReference>
<dbReference type="Gene3D" id="3.40.50.300">
    <property type="entry name" value="P-loop containing nucleotide triphosphate hydrolases"/>
    <property type="match status" value="1"/>
</dbReference>
<keyword evidence="5" id="KW-0805">Transcription regulation</keyword>
<organism evidence="11 12">
    <name type="scientific">Candidatus Sulfobium mesophilum</name>
    <dbReference type="NCBI Taxonomy" id="2016548"/>
    <lineage>
        <taxon>Bacteria</taxon>
        <taxon>Pseudomonadati</taxon>
        <taxon>Nitrospirota</taxon>
        <taxon>Nitrospiria</taxon>
        <taxon>Nitrospirales</taxon>
        <taxon>Nitrospiraceae</taxon>
        <taxon>Candidatus Sulfobium</taxon>
    </lineage>
</organism>
<dbReference type="InterPro" id="IPR027417">
    <property type="entry name" value="P-loop_NTPase"/>
</dbReference>
<dbReference type="SMART" id="SM00448">
    <property type="entry name" value="REC"/>
    <property type="match status" value="1"/>
</dbReference>
<dbReference type="InterPro" id="IPR025944">
    <property type="entry name" value="Sigma_54_int_dom_CS"/>
</dbReference>
<dbReference type="PROSITE" id="PS00688">
    <property type="entry name" value="SIGMA54_INTERACT_3"/>
    <property type="match status" value="1"/>
</dbReference>
<dbReference type="Pfam" id="PF00072">
    <property type="entry name" value="Response_reg"/>
    <property type="match status" value="1"/>
</dbReference>
<dbReference type="FunFam" id="3.40.50.2300:FF:000018">
    <property type="entry name" value="DNA-binding transcriptional regulator NtrC"/>
    <property type="match status" value="1"/>
</dbReference>
<dbReference type="InterPro" id="IPR002197">
    <property type="entry name" value="HTH_Fis"/>
</dbReference>
<dbReference type="SUPFAM" id="SSF46689">
    <property type="entry name" value="Homeodomain-like"/>
    <property type="match status" value="1"/>
</dbReference>
<dbReference type="InterPro" id="IPR025943">
    <property type="entry name" value="Sigma_54_int_dom_ATP-bd_2"/>
</dbReference>
<dbReference type="InterPro" id="IPR001789">
    <property type="entry name" value="Sig_transdc_resp-reg_receiver"/>
</dbReference>
<dbReference type="FunFam" id="3.40.50.300:FF:000006">
    <property type="entry name" value="DNA-binding transcriptional regulator NtrC"/>
    <property type="match status" value="1"/>
</dbReference>
<feature type="domain" description="Sigma-54 factor interaction" evidence="9">
    <location>
        <begin position="144"/>
        <end position="373"/>
    </location>
</feature>
<dbReference type="InterPro" id="IPR011006">
    <property type="entry name" value="CheY-like_superfamily"/>
</dbReference>
<evidence type="ECO:0000256" key="5">
    <source>
        <dbReference type="ARBA" id="ARBA00023015"/>
    </source>
</evidence>
<keyword evidence="4" id="KW-0902">Two-component regulatory system</keyword>
<proteinExistence type="predicted"/>
<dbReference type="InterPro" id="IPR003593">
    <property type="entry name" value="AAA+_ATPase"/>
</dbReference>
<dbReference type="EMBL" id="OUUY01000046">
    <property type="protein sequence ID" value="SPP99945.1"/>
    <property type="molecule type" value="Genomic_DNA"/>
</dbReference>
<keyword evidence="1 8" id="KW-0597">Phosphoprotein</keyword>
<gene>
    <name evidence="11" type="primary">atoC</name>
    <name evidence="11" type="ORF">NBG4_140005</name>
</gene>
<dbReference type="InterPro" id="IPR009057">
    <property type="entry name" value="Homeodomain-like_sf"/>
</dbReference>
<keyword evidence="12" id="KW-1185">Reference proteome</keyword>
<feature type="modified residue" description="4-aspartylphosphate" evidence="8">
    <location>
        <position position="54"/>
    </location>
</feature>
<evidence type="ECO:0000256" key="2">
    <source>
        <dbReference type="ARBA" id="ARBA00022741"/>
    </source>
</evidence>
<evidence type="ECO:0000313" key="12">
    <source>
        <dbReference type="Proteomes" id="UP000245125"/>
    </source>
</evidence>
<evidence type="ECO:0000256" key="7">
    <source>
        <dbReference type="ARBA" id="ARBA00023163"/>
    </source>
</evidence>
<evidence type="ECO:0000259" key="10">
    <source>
        <dbReference type="PROSITE" id="PS50110"/>
    </source>
</evidence>
<evidence type="ECO:0000256" key="6">
    <source>
        <dbReference type="ARBA" id="ARBA00023125"/>
    </source>
</evidence>
<dbReference type="Gene3D" id="1.10.10.60">
    <property type="entry name" value="Homeodomain-like"/>
    <property type="match status" value="1"/>
</dbReference>
<dbReference type="InterPro" id="IPR058031">
    <property type="entry name" value="AAA_lid_NorR"/>
</dbReference>
<evidence type="ECO:0000256" key="3">
    <source>
        <dbReference type="ARBA" id="ARBA00022840"/>
    </source>
</evidence>
<dbReference type="SMART" id="SM00382">
    <property type="entry name" value="AAA"/>
    <property type="match status" value="1"/>
</dbReference>
<dbReference type="InterPro" id="IPR025662">
    <property type="entry name" value="Sigma_54_int_dom_ATP-bd_1"/>
</dbReference>
<dbReference type="PROSITE" id="PS00676">
    <property type="entry name" value="SIGMA54_INTERACT_2"/>
    <property type="match status" value="1"/>
</dbReference>
<keyword evidence="3" id="KW-0067">ATP-binding</keyword>
<evidence type="ECO:0000256" key="1">
    <source>
        <dbReference type="ARBA" id="ARBA00022553"/>
    </source>
</evidence>
<dbReference type="PANTHER" id="PTHR32071:SF113">
    <property type="entry name" value="ALGINATE BIOSYNTHESIS TRANSCRIPTIONAL REGULATORY PROTEIN ALGB"/>
    <property type="match status" value="1"/>
</dbReference>
<dbReference type="Gene3D" id="1.10.8.60">
    <property type="match status" value="1"/>
</dbReference>
<dbReference type="GO" id="GO:0000160">
    <property type="term" value="P:phosphorelay signal transduction system"/>
    <property type="evidence" value="ECO:0007669"/>
    <property type="project" value="UniProtKB-KW"/>
</dbReference>
<reference evidence="12" key="1">
    <citation type="submission" date="2018-03" db="EMBL/GenBank/DDBJ databases">
        <authorList>
            <person name="Zecchin S."/>
        </authorList>
    </citation>
    <scope>NUCLEOTIDE SEQUENCE [LARGE SCALE GENOMIC DNA]</scope>
</reference>
<dbReference type="PROSITE" id="PS50110">
    <property type="entry name" value="RESPONSE_REGULATORY"/>
    <property type="match status" value="1"/>
</dbReference>
<dbReference type="Pfam" id="PF00158">
    <property type="entry name" value="Sigma54_activat"/>
    <property type="match status" value="1"/>
</dbReference>
<evidence type="ECO:0000259" key="9">
    <source>
        <dbReference type="PROSITE" id="PS50045"/>
    </source>
</evidence>
<dbReference type="GO" id="GO:0006355">
    <property type="term" value="P:regulation of DNA-templated transcription"/>
    <property type="evidence" value="ECO:0007669"/>
    <property type="project" value="InterPro"/>
</dbReference>
<evidence type="ECO:0000256" key="4">
    <source>
        <dbReference type="ARBA" id="ARBA00023012"/>
    </source>
</evidence>
<feature type="domain" description="Response regulatory" evidence="10">
    <location>
        <begin position="5"/>
        <end position="119"/>
    </location>
</feature>
<dbReference type="Pfam" id="PF02954">
    <property type="entry name" value="HTH_8"/>
    <property type="match status" value="1"/>
</dbReference>
<dbReference type="SUPFAM" id="SSF52172">
    <property type="entry name" value="CheY-like"/>
    <property type="match status" value="1"/>
</dbReference>
<evidence type="ECO:0000313" key="11">
    <source>
        <dbReference type="EMBL" id="SPP99945.1"/>
    </source>
</evidence>
<dbReference type="OrthoDB" id="9763792at2"/>
<name>A0A2U3QF22_9BACT</name>
<dbReference type="AlphaFoldDB" id="A0A2U3QF22"/>